<name>A0ABS4Y151_9ACTN</name>
<accession>A0ABS4Y151</accession>
<keyword evidence="3" id="KW-1185">Reference proteome</keyword>
<protein>
    <recommendedName>
        <fullName evidence="1">Lipocalin-like domain-containing protein</fullName>
    </recommendedName>
</protein>
<organism evidence="2 3">
    <name type="scientific">Streptomyces syringium</name>
    <dbReference type="NCBI Taxonomy" id="76729"/>
    <lineage>
        <taxon>Bacteria</taxon>
        <taxon>Bacillati</taxon>
        <taxon>Actinomycetota</taxon>
        <taxon>Actinomycetes</taxon>
        <taxon>Kitasatosporales</taxon>
        <taxon>Streptomycetaceae</taxon>
        <taxon>Streptomyces</taxon>
    </lineage>
</organism>
<comment type="caution">
    <text evidence="2">The sequence shown here is derived from an EMBL/GenBank/DDBJ whole genome shotgun (WGS) entry which is preliminary data.</text>
</comment>
<feature type="domain" description="Lipocalin-like" evidence="1">
    <location>
        <begin position="15"/>
        <end position="141"/>
    </location>
</feature>
<reference evidence="2 3" key="1">
    <citation type="submission" date="2021-03" db="EMBL/GenBank/DDBJ databases">
        <title>Sequencing the genomes of 1000 actinobacteria strains.</title>
        <authorList>
            <person name="Klenk H.-P."/>
        </authorList>
    </citation>
    <scope>NUCLEOTIDE SEQUENCE [LARGE SCALE GENOMIC DNA]</scope>
    <source>
        <strain evidence="2 3">DSM 41480</strain>
    </source>
</reference>
<dbReference type="InterPro" id="IPR024311">
    <property type="entry name" value="Lipocalin-like"/>
</dbReference>
<proteinExistence type="predicted"/>
<dbReference type="GeneID" id="91568012"/>
<evidence type="ECO:0000313" key="3">
    <source>
        <dbReference type="Proteomes" id="UP001519291"/>
    </source>
</evidence>
<dbReference type="RefSeq" id="WP_209514197.1">
    <property type="nucleotide sequence ID" value="NZ_JAGIOH010000001.1"/>
</dbReference>
<evidence type="ECO:0000313" key="2">
    <source>
        <dbReference type="EMBL" id="MBP2401683.1"/>
    </source>
</evidence>
<evidence type="ECO:0000259" key="1">
    <source>
        <dbReference type="Pfam" id="PF13924"/>
    </source>
</evidence>
<dbReference type="EMBL" id="JAGIOH010000001">
    <property type="protein sequence ID" value="MBP2401683.1"/>
    <property type="molecule type" value="Genomic_DNA"/>
</dbReference>
<sequence>MTGTVSDAVAPADLVGAWQLESYVGVDEDGGVSEGPLGPAPEGVLIYSADRHMTVSMMRAGHEPPPGAVPVPVTRFMGYAGTWQLSERQIVHEVAVSSHRHMVGTRQVRGLTLKGDLLILSGSARTPDGRQEQRVLNWRRVSGGRP</sequence>
<dbReference type="Proteomes" id="UP001519291">
    <property type="component" value="Unassembled WGS sequence"/>
</dbReference>
<dbReference type="Pfam" id="PF13924">
    <property type="entry name" value="Lipocalin_5"/>
    <property type="match status" value="1"/>
</dbReference>
<gene>
    <name evidence="2" type="ORF">JO379_001152</name>
</gene>